<reference evidence="5 6" key="1">
    <citation type="submission" date="2017-10" db="EMBL/GenBank/DDBJ databases">
        <title>Sequencing the genomes of 1000 actinobacteria strains.</title>
        <authorList>
            <person name="Klenk H.-P."/>
        </authorList>
    </citation>
    <scope>NUCLEOTIDE SEQUENCE [LARGE SCALE GENOMIC DNA]</scope>
    <source>
        <strain evidence="5 6">DSM 15597</strain>
    </source>
</reference>
<proteinExistence type="predicted"/>
<dbReference type="Gene3D" id="3.40.1410.10">
    <property type="entry name" value="Chorismate lyase-like"/>
    <property type="match status" value="1"/>
</dbReference>
<dbReference type="InterPro" id="IPR050679">
    <property type="entry name" value="Bact_HTH_transcr_reg"/>
</dbReference>
<dbReference type="EMBL" id="PDJC01000001">
    <property type="protein sequence ID" value="PFG15938.1"/>
    <property type="molecule type" value="Genomic_DNA"/>
</dbReference>
<keyword evidence="1" id="KW-0805">Transcription regulation</keyword>
<evidence type="ECO:0000256" key="2">
    <source>
        <dbReference type="ARBA" id="ARBA00023125"/>
    </source>
</evidence>
<dbReference type="Proteomes" id="UP000226079">
    <property type="component" value="Unassembled WGS sequence"/>
</dbReference>
<evidence type="ECO:0000259" key="4">
    <source>
        <dbReference type="PROSITE" id="PS50949"/>
    </source>
</evidence>
<keyword evidence="2" id="KW-0238">DNA-binding</keyword>
<dbReference type="InterPro" id="IPR028978">
    <property type="entry name" value="Chorismate_lyase_/UTRA_dom_sf"/>
</dbReference>
<dbReference type="InterPro" id="IPR036390">
    <property type="entry name" value="WH_DNA-bd_sf"/>
</dbReference>
<organism evidence="5 6">
    <name type="scientific">Propionicimonas paludicola</name>
    <dbReference type="NCBI Taxonomy" id="185243"/>
    <lineage>
        <taxon>Bacteria</taxon>
        <taxon>Bacillati</taxon>
        <taxon>Actinomycetota</taxon>
        <taxon>Actinomycetes</taxon>
        <taxon>Propionibacteriales</taxon>
        <taxon>Nocardioidaceae</taxon>
        <taxon>Propionicimonas</taxon>
    </lineage>
</organism>
<dbReference type="PRINTS" id="PR00035">
    <property type="entry name" value="HTHGNTR"/>
</dbReference>
<dbReference type="InterPro" id="IPR036388">
    <property type="entry name" value="WH-like_DNA-bd_sf"/>
</dbReference>
<dbReference type="GO" id="GO:0045892">
    <property type="term" value="P:negative regulation of DNA-templated transcription"/>
    <property type="evidence" value="ECO:0007669"/>
    <property type="project" value="TreeGrafter"/>
</dbReference>
<dbReference type="PANTHER" id="PTHR44846:SF1">
    <property type="entry name" value="MANNOSYL-D-GLYCERATE TRANSPORT_METABOLISM SYSTEM REPRESSOR MNGR-RELATED"/>
    <property type="match status" value="1"/>
</dbReference>
<dbReference type="InterPro" id="IPR000524">
    <property type="entry name" value="Tscrpt_reg_HTH_GntR"/>
</dbReference>
<sequence length="239" mass="26322">MAEPLYLRVKRDIADRIAQGAWPAGTYIPSEPDLQERYRVSRTTIRKAVEELVGEGLLTIIHGMGTRVVAPRLSLKPATLMSFTQMMLAQGITPGRRAEELATVPAGAEVARNLGIATGVEVVRFPRIRTADGAPVSHNVSYLPVALFRGYDIDNLLGGESLYAQLEDAFNLVVQTTEDTFGLAKADAEVAAMLEVKLGEPLLAIARHGFDKAEQPIEYSRTIIRSDRYHHTITLRRKS</sequence>
<dbReference type="InterPro" id="IPR011663">
    <property type="entry name" value="UTRA"/>
</dbReference>
<feature type="domain" description="HTH gntR-type" evidence="4">
    <location>
        <begin position="3"/>
        <end position="71"/>
    </location>
</feature>
<dbReference type="SMART" id="SM00345">
    <property type="entry name" value="HTH_GNTR"/>
    <property type="match status" value="1"/>
</dbReference>
<evidence type="ECO:0000256" key="3">
    <source>
        <dbReference type="ARBA" id="ARBA00023163"/>
    </source>
</evidence>
<gene>
    <name evidence="5" type="ORF">ATK74_0459</name>
</gene>
<name>A0A2A9CNM9_9ACTN</name>
<dbReference type="GO" id="GO:0003700">
    <property type="term" value="F:DNA-binding transcription factor activity"/>
    <property type="evidence" value="ECO:0007669"/>
    <property type="project" value="InterPro"/>
</dbReference>
<keyword evidence="6" id="KW-1185">Reference proteome</keyword>
<evidence type="ECO:0000313" key="5">
    <source>
        <dbReference type="EMBL" id="PFG15938.1"/>
    </source>
</evidence>
<dbReference type="PANTHER" id="PTHR44846">
    <property type="entry name" value="MANNOSYL-D-GLYCERATE TRANSPORT/METABOLISM SYSTEM REPRESSOR MNGR-RELATED"/>
    <property type="match status" value="1"/>
</dbReference>
<comment type="caution">
    <text evidence="5">The sequence shown here is derived from an EMBL/GenBank/DDBJ whole genome shotgun (WGS) entry which is preliminary data.</text>
</comment>
<dbReference type="PROSITE" id="PS50949">
    <property type="entry name" value="HTH_GNTR"/>
    <property type="match status" value="1"/>
</dbReference>
<accession>A0A2A9CNM9</accession>
<dbReference type="GO" id="GO:0003677">
    <property type="term" value="F:DNA binding"/>
    <property type="evidence" value="ECO:0007669"/>
    <property type="project" value="UniProtKB-KW"/>
</dbReference>
<evidence type="ECO:0000256" key="1">
    <source>
        <dbReference type="ARBA" id="ARBA00023015"/>
    </source>
</evidence>
<dbReference type="Pfam" id="PF00392">
    <property type="entry name" value="GntR"/>
    <property type="match status" value="1"/>
</dbReference>
<evidence type="ECO:0000313" key="6">
    <source>
        <dbReference type="Proteomes" id="UP000226079"/>
    </source>
</evidence>
<dbReference type="SUPFAM" id="SSF46785">
    <property type="entry name" value="Winged helix' DNA-binding domain"/>
    <property type="match status" value="1"/>
</dbReference>
<dbReference type="CDD" id="cd07377">
    <property type="entry name" value="WHTH_GntR"/>
    <property type="match status" value="1"/>
</dbReference>
<dbReference type="AlphaFoldDB" id="A0A2A9CNM9"/>
<dbReference type="SUPFAM" id="SSF64288">
    <property type="entry name" value="Chorismate lyase-like"/>
    <property type="match status" value="1"/>
</dbReference>
<dbReference type="Pfam" id="PF07702">
    <property type="entry name" value="UTRA"/>
    <property type="match status" value="1"/>
</dbReference>
<dbReference type="SMART" id="SM00866">
    <property type="entry name" value="UTRA"/>
    <property type="match status" value="1"/>
</dbReference>
<dbReference type="Gene3D" id="1.10.10.10">
    <property type="entry name" value="Winged helix-like DNA-binding domain superfamily/Winged helix DNA-binding domain"/>
    <property type="match status" value="1"/>
</dbReference>
<dbReference type="RefSeq" id="WP_169923693.1">
    <property type="nucleotide sequence ID" value="NZ_PDJC01000001.1"/>
</dbReference>
<keyword evidence="3" id="KW-0804">Transcription</keyword>
<protein>
    <submittedName>
        <fullName evidence="5">GntR family transcriptional regulator</fullName>
    </submittedName>
</protein>